<dbReference type="GO" id="GO:0030246">
    <property type="term" value="F:carbohydrate binding"/>
    <property type="evidence" value="ECO:0007669"/>
    <property type="project" value="InterPro"/>
</dbReference>
<dbReference type="PANTHER" id="PTHR44943">
    <property type="entry name" value="CELLULOSE SYNTHASE OPERON PROTEIN C"/>
    <property type="match status" value="1"/>
</dbReference>
<dbReference type="InterPro" id="IPR011990">
    <property type="entry name" value="TPR-like_helical_dom_sf"/>
</dbReference>
<dbReference type="Gene3D" id="1.25.40.10">
    <property type="entry name" value="Tetratricopeptide repeat domain"/>
    <property type="match status" value="3"/>
</dbReference>
<comment type="caution">
    <text evidence="4">The sequence shown here is derived from an EMBL/GenBank/DDBJ whole genome shotgun (WGS) entry which is preliminary data.</text>
</comment>
<dbReference type="PANTHER" id="PTHR44943:SF8">
    <property type="entry name" value="TPR REPEAT-CONTAINING PROTEIN MJ0263"/>
    <property type="match status" value="1"/>
</dbReference>
<keyword evidence="1" id="KW-0677">Repeat</keyword>
<dbReference type="Proteomes" id="UP001138997">
    <property type="component" value="Unassembled WGS sequence"/>
</dbReference>
<keyword evidence="5" id="KW-1185">Reference proteome</keyword>
<dbReference type="InterPro" id="IPR051685">
    <property type="entry name" value="Ycf3/AcsC/BcsC/TPR_MFPF"/>
</dbReference>
<dbReference type="InterPro" id="IPR033396">
    <property type="entry name" value="DUF5107"/>
</dbReference>
<dbReference type="SUPFAM" id="SSF48452">
    <property type="entry name" value="TPR-like"/>
    <property type="match status" value="1"/>
</dbReference>
<accession>A0A9X1SW47</accession>
<dbReference type="InterPro" id="IPR014718">
    <property type="entry name" value="GH-type_carb-bd"/>
</dbReference>
<evidence type="ECO:0000313" key="4">
    <source>
        <dbReference type="EMBL" id="MCD5314366.1"/>
    </source>
</evidence>
<dbReference type="Pfam" id="PF17128">
    <property type="entry name" value="DUF5107"/>
    <property type="match status" value="1"/>
</dbReference>
<feature type="domain" description="DUF5107" evidence="3">
    <location>
        <begin position="57"/>
        <end position="393"/>
    </location>
</feature>
<name>A0A9X1SW47_9ACTN</name>
<dbReference type="EMBL" id="JAJOMB010000016">
    <property type="protein sequence ID" value="MCD5314366.1"/>
    <property type="molecule type" value="Genomic_DNA"/>
</dbReference>
<protein>
    <submittedName>
        <fullName evidence="4">DUF5107 domain-containing protein</fullName>
    </submittedName>
</protein>
<evidence type="ECO:0000313" key="5">
    <source>
        <dbReference type="Proteomes" id="UP001138997"/>
    </source>
</evidence>
<organism evidence="4 5">
    <name type="scientific">Kineosporia babensis</name>
    <dbReference type="NCBI Taxonomy" id="499548"/>
    <lineage>
        <taxon>Bacteria</taxon>
        <taxon>Bacillati</taxon>
        <taxon>Actinomycetota</taxon>
        <taxon>Actinomycetes</taxon>
        <taxon>Kineosporiales</taxon>
        <taxon>Kineosporiaceae</taxon>
        <taxon>Kineosporia</taxon>
    </lineage>
</organism>
<evidence type="ECO:0000259" key="3">
    <source>
        <dbReference type="Pfam" id="PF17128"/>
    </source>
</evidence>
<dbReference type="RefSeq" id="WP_231446816.1">
    <property type="nucleotide sequence ID" value="NZ_JAJOMB010000016.1"/>
</dbReference>
<dbReference type="AlphaFoldDB" id="A0A9X1SW47"/>
<gene>
    <name evidence="4" type="ORF">LR394_26010</name>
</gene>
<evidence type="ECO:0000256" key="1">
    <source>
        <dbReference type="ARBA" id="ARBA00022737"/>
    </source>
</evidence>
<keyword evidence="2" id="KW-0802">TPR repeat</keyword>
<proteinExistence type="predicted"/>
<sequence length="1149" mass="126088">MNDDVQPLVLPEAPDPISGRAVRAWRQSVVMGTYDTGEPMDYPAYLSRRVYQGSSGAVYPLPFHEHVGTERQERSWAAVHLENEHVRLMLLPELGGRIHVGLDKNTGYDFFYRNDVIKPALVGLTGPWLAGGVEFNWPQHHRPATYLPTSCEIEEEADGAVTVWCSDHDPFTRMQGTHGVRLRPDSALIELRVRLTNRSETVQTFLWWANVAARVNDDYQSFFPTDVAAVADHAKRAVIGFPAADGTYYGVDYAARAAEHPAGNAEAWVSAEEVDGFAPPPRDDAPDRIDWYHNIPVPTSYMITGTRDDFFGGYDHGRRAGFVHWADHTIAPGKKQWTWGNAPFGHAWDQNLTDGPGGAYVELMAGVFTDNQPDFSFLAPGETRAFSQFWYPINEIGPVHQATRDLAVRLDAARPAHGATVVRVAVAATRRFSGAQVTVTGANGQMLLDDKVDLAPGRPFVLRRELAGAHDRESLHLKVVHEGQPLIEWQHRSGPDTPEVLQAATEPAPPEEIESVDELVVTGLHLAQYRHATRSPEPYWREALRRDPGDARAHTQLGLRAYASARYTVAVEHFSAAIQRQTLRNPNPQDSTASHMLGLALRRLGRPREALEAFGRAAWNLAWQRPAVLERARTLAARRTPAGDQAALELLLPLLEQAPNDAQVAAVTVTLLRRSVHPAGDLAANILARARTSNPLDPWTRWLGTQEAGADAQICLDLAYEARSVGDLEGALILLEAAETADRTRAVGAPAVRPLTGYVRADVLHQLDRGGEADAATTAARQDSARWCFVSRLDDIDVLTAALERCPEDGRAAALLAQWLYAKDRPEEALSYWQRAVTADPQDAVSWRNLGLGSFDVQGDAQAAAEAYDRALALRPDDARLLFERDQLDQRTGSSLAARLERLGQHRALVAERDDLTVEYADLLTATGSAQQARDVLSNRLFHPWEGGEGRVLGAWTRAALELAGRHLAANEPELALARVRETLEPPQNLGEARHPLANTAQIHLLLGDVLAALDRPQEARQAWQIAAGQSADFVDMSVTSYSDQSVAALTALRRLGEPAQAQALRERLLSGLAESACTPARVDYFATSLPTLLLFDEDPQARRDREDLLVRAQLALFDGDPATASATLATLLAQDPSHIGAALLAHHI</sequence>
<dbReference type="Gene3D" id="2.70.98.10">
    <property type="match status" value="1"/>
</dbReference>
<evidence type="ECO:0000256" key="2">
    <source>
        <dbReference type="ARBA" id="ARBA00022803"/>
    </source>
</evidence>
<dbReference type="InterPro" id="IPR019734">
    <property type="entry name" value="TPR_rpt"/>
</dbReference>
<reference evidence="4" key="1">
    <citation type="submission" date="2021-11" db="EMBL/GenBank/DDBJ databases">
        <title>Streptomyces corallinus and Kineosporia corallina sp. nov., two new coral-derived marine actinobacteria.</title>
        <authorList>
            <person name="Buangrab K."/>
            <person name="Sutthacheep M."/>
            <person name="Yeemin T."/>
            <person name="Harunari E."/>
            <person name="Igarashi Y."/>
            <person name="Sripreechasak P."/>
            <person name="Kanchanasin P."/>
            <person name="Tanasupawat S."/>
            <person name="Phongsopitanun W."/>
        </authorList>
    </citation>
    <scope>NUCLEOTIDE SEQUENCE</scope>
    <source>
        <strain evidence="4">JCM 31032</strain>
    </source>
</reference>
<dbReference type="SMART" id="SM00028">
    <property type="entry name" value="TPR"/>
    <property type="match status" value="5"/>
</dbReference>